<dbReference type="SMART" id="SM00490">
    <property type="entry name" value="HELICc"/>
    <property type="match status" value="1"/>
</dbReference>
<keyword evidence="4" id="KW-0378">Hydrolase</keyword>
<dbReference type="GO" id="GO:0005524">
    <property type="term" value="F:ATP binding"/>
    <property type="evidence" value="ECO:0007669"/>
    <property type="project" value="UniProtKB-KW"/>
</dbReference>
<dbReference type="GO" id="GO:0016787">
    <property type="term" value="F:hydrolase activity"/>
    <property type="evidence" value="ECO:0007669"/>
    <property type="project" value="UniProtKB-KW"/>
</dbReference>
<comment type="caution">
    <text evidence="15">The sequence shown here is derived from an EMBL/GenBank/DDBJ whole genome shotgun (WGS) entry which is preliminary data.</text>
</comment>
<evidence type="ECO:0000259" key="14">
    <source>
        <dbReference type="PROSITE" id="PS51194"/>
    </source>
</evidence>
<dbReference type="InterPro" id="IPR011011">
    <property type="entry name" value="Znf_FYVE_PHD"/>
</dbReference>
<evidence type="ECO:0000259" key="11">
    <source>
        <dbReference type="PROSITE" id="PS50016"/>
    </source>
</evidence>
<dbReference type="SMART" id="SM00249">
    <property type="entry name" value="PHD"/>
    <property type="match status" value="1"/>
</dbReference>
<dbReference type="SMART" id="SM00184">
    <property type="entry name" value="RING"/>
    <property type="match status" value="1"/>
</dbReference>
<dbReference type="Pfam" id="PF00097">
    <property type="entry name" value="zf-C3HC4"/>
    <property type="match status" value="1"/>
</dbReference>
<evidence type="ECO:0000256" key="4">
    <source>
        <dbReference type="ARBA" id="ARBA00022801"/>
    </source>
</evidence>
<dbReference type="Proteomes" id="UP001054902">
    <property type="component" value="Unassembled WGS sequence"/>
</dbReference>
<keyword evidence="9" id="KW-0175">Coiled coil</keyword>
<dbReference type="SMART" id="SM00487">
    <property type="entry name" value="DEXDc"/>
    <property type="match status" value="1"/>
</dbReference>
<dbReference type="InterPro" id="IPR001965">
    <property type="entry name" value="Znf_PHD"/>
</dbReference>
<evidence type="ECO:0000256" key="9">
    <source>
        <dbReference type="SAM" id="Coils"/>
    </source>
</evidence>
<dbReference type="Pfam" id="PF13831">
    <property type="entry name" value="PHD_2"/>
    <property type="match status" value="1"/>
</dbReference>
<feature type="coiled-coil region" evidence="9">
    <location>
        <begin position="570"/>
        <end position="607"/>
    </location>
</feature>
<evidence type="ECO:0000256" key="1">
    <source>
        <dbReference type="ARBA" id="ARBA00022723"/>
    </source>
</evidence>
<evidence type="ECO:0000256" key="7">
    <source>
        <dbReference type="ARBA" id="ARBA00022840"/>
    </source>
</evidence>
<dbReference type="GO" id="GO:0005634">
    <property type="term" value="C:nucleus"/>
    <property type="evidence" value="ECO:0007669"/>
    <property type="project" value="TreeGrafter"/>
</dbReference>
<feature type="domain" description="RING-type" evidence="12">
    <location>
        <begin position="1265"/>
        <end position="1312"/>
    </location>
</feature>
<feature type="region of interest" description="Disordered" evidence="10">
    <location>
        <begin position="1"/>
        <end position="77"/>
    </location>
</feature>
<feature type="domain" description="Helicase ATP-binding" evidence="13">
    <location>
        <begin position="953"/>
        <end position="1068"/>
    </location>
</feature>
<keyword evidence="5" id="KW-0347">Helicase</keyword>
<evidence type="ECO:0000256" key="8">
    <source>
        <dbReference type="PROSITE-ProRule" id="PRU00175"/>
    </source>
</evidence>
<dbReference type="PANTHER" id="PTHR45626">
    <property type="entry name" value="TRANSCRIPTION TERMINATION FACTOR 2-RELATED"/>
    <property type="match status" value="1"/>
</dbReference>
<name>A0AAD3H6K4_9STRA</name>
<dbReference type="Pfam" id="PF00176">
    <property type="entry name" value="SNF2-rel_dom"/>
    <property type="match status" value="1"/>
</dbReference>
<evidence type="ECO:0000313" key="15">
    <source>
        <dbReference type="EMBL" id="GFH52502.1"/>
    </source>
</evidence>
<dbReference type="CDD" id="cd18008">
    <property type="entry name" value="DEXDc_SHPRH-like"/>
    <property type="match status" value="1"/>
</dbReference>
<protein>
    <recommendedName>
        <fullName evidence="17">Anaphase-promoting complex subunit 11</fullName>
    </recommendedName>
</protein>
<feature type="domain" description="Helicase C-terminal" evidence="14">
    <location>
        <begin position="1414"/>
        <end position="1579"/>
    </location>
</feature>
<reference evidence="15 16" key="1">
    <citation type="journal article" date="2021" name="Sci. Rep.">
        <title>The genome of the diatom Chaetoceros tenuissimus carries an ancient integrated fragment of an extant virus.</title>
        <authorList>
            <person name="Hongo Y."/>
            <person name="Kimura K."/>
            <person name="Takaki Y."/>
            <person name="Yoshida Y."/>
            <person name="Baba S."/>
            <person name="Kobayashi G."/>
            <person name="Nagasaki K."/>
            <person name="Hano T."/>
            <person name="Tomaru Y."/>
        </authorList>
    </citation>
    <scope>NUCLEOTIDE SEQUENCE [LARGE SCALE GENOMIC DNA]</scope>
    <source>
        <strain evidence="15 16">NIES-3715</strain>
    </source>
</reference>
<feature type="compositionally biased region" description="Basic and acidic residues" evidence="10">
    <location>
        <begin position="244"/>
        <end position="256"/>
    </location>
</feature>
<dbReference type="PROSITE" id="PS50016">
    <property type="entry name" value="ZF_PHD_2"/>
    <property type="match status" value="1"/>
</dbReference>
<evidence type="ECO:0000259" key="13">
    <source>
        <dbReference type="PROSITE" id="PS51192"/>
    </source>
</evidence>
<dbReference type="SUPFAM" id="SSF57850">
    <property type="entry name" value="RING/U-box"/>
    <property type="match status" value="1"/>
</dbReference>
<dbReference type="InterPro" id="IPR000330">
    <property type="entry name" value="SNF2_N"/>
</dbReference>
<feature type="compositionally biased region" description="Low complexity" evidence="10">
    <location>
        <begin position="45"/>
        <end position="75"/>
    </location>
</feature>
<dbReference type="CDD" id="cd18793">
    <property type="entry name" value="SF2_C_SNF"/>
    <property type="match status" value="1"/>
</dbReference>
<organism evidence="15 16">
    <name type="scientific">Chaetoceros tenuissimus</name>
    <dbReference type="NCBI Taxonomy" id="426638"/>
    <lineage>
        <taxon>Eukaryota</taxon>
        <taxon>Sar</taxon>
        <taxon>Stramenopiles</taxon>
        <taxon>Ochrophyta</taxon>
        <taxon>Bacillariophyta</taxon>
        <taxon>Coscinodiscophyceae</taxon>
        <taxon>Chaetocerotophycidae</taxon>
        <taxon>Chaetocerotales</taxon>
        <taxon>Chaetocerotaceae</taxon>
        <taxon>Chaetoceros</taxon>
    </lineage>
</organism>
<evidence type="ECO:0008006" key="17">
    <source>
        <dbReference type="Google" id="ProtNLM"/>
    </source>
</evidence>
<dbReference type="GO" id="GO:0004386">
    <property type="term" value="F:helicase activity"/>
    <property type="evidence" value="ECO:0007669"/>
    <property type="project" value="UniProtKB-KW"/>
</dbReference>
<dbReference type="GO" id="GO:0006281">
    <property type="term" value="P:DNA repair"/>
    <property type="evidence" value="ECO:0007669"/>
    <property type="project" value="TreeGrafter"/>
</dbReference>
<gene>
    <name evidence="15" type="ORF">CTEN210_08978</name>
</gene>
<dbReference type="InterPro" id="IPR001650">
    <property type="entry name" value="Helicase_C-like"/>
</dbReference>
<dbReference type="InterPro" id="IPR018957">
    <property type="entry name" value="Znf_C3HC4_RING-type"/>
</dbReference>
<dbReference type="InterPro" id="IPR038718">
    <property type="entry name" value="SNF2-like_sf"/>
</dbReference>
<sequence>METSSVVKDESSNSQQSSSSTPSKADLDVSTHTTKSAPITPDEQSSSIENSNSTVSEDTAASVPASETSTTSASSVQKTTYEVIQVPPGTLGVTLRKDERGVCIHSKSSEKTDLCVNDVIIRIGKVPIKEIEDVITALQSSMDTTRFICVKRVVGEVQSCTDKGSTANGVTSLTSALKVTQGKNQNSTASVTLQSHVEMPQGIMATGPLSQPLVASKLTLSSQNKAKSTKQTVLRKSSTAKPAEPAKPEPKAKVTSKDMTLLIPNYTDPNLKKEQENAQKVKQIKKQNKSLPKHKKISYKEYLPKPKKSIQILTLPHVALEEMPRQGYLCKQRAYYICQNNDTYKTIANKLGIKDWKILSRIDFNVQKYGVQGCVAFRSNTIIRIPTHQCSNWKMEKLIDVEMEGLDELATCSKCQKKEKEGDTDEMLLCDGCDLEMHLSCAGLSSVPTGDWLCENCLEILRARKEQLEKDPKFCVPSLPEMEELPSQIASISALASYRKNRFLASKKECLIRQMEMNQEVLRVDLTSRRDSLQLELDRAIDVAVESRQDYDRAAHEYQTAPRSNRYDKYERLRTIHERLRQNIEEVEEKQELVNNAKEELRLHENYCTEEKNGLLLDFAALQGECQLPFETKKQYKERENDRPLFLGLVTLSAADILYINLLTEPTELVLVIPIEDINYTANFEVESGKEYYLFGTSKLFSKERDDTLPINLTRTASSVRNAQRELISILLRDPRNAYIQVSKPVVPNSVSTRGMGGEDESVVRKCFDLSELVRDCNYPIENQPAVETPKALADRGLELRDYQKCSLKWMIDKEQNPTGLGSAGEIWSCFRTFDADSSTRSYYYYCNLTGSIVQNIFDYKTDVQQKSASYQFGNRPSFGILGEEMGLGKTIIALSLVVASPPPLKMRVLPREHVAKIAHPEYLAPISPLGYICPNVKKVFLSNGTLVIAPMTLCSQWQSEVEKFAPFMSVLTLHNDETQSIEEIASKDIIIASTFLLQNKGKALLLKLKRIHFHRILLDESHYNNSGEKIKNELATLAASHRYCLTGTPVGHSLQDLYGQLRFLRVPQFCRPDFWKESIETPYNEHNLDGLQVLRSLLSHVVIRHSKEQTVSNGKSLLSLPPRKMETLLIPFGSSCEKKVYDYIENRNQQRFVQLRLDGPKAVLGKYIELLAMMFTARQASAHSSLVDLDKMQKLSEDLKRAEEKKKWANLSHPPVEVPRKKNGDITRADILKEAETKAKVSARGRMREQILSIHEGAIEAIECAICLDLATEKNIAFTPCAHSFCFECILTVLPASSGTREPVGSCPTCRDNFKKSELTLLGDAKEAGQVVIVGNDFDKKLPAQDSSVDMDVNGFHLSTKDILTSVTGADDVRSCDPKLSVEEKRTQRAYCSELDTDFLDAWNESQRRVGSKIARLLEEIKEMMRKDSTNKCVVFSQFLGVLDIAGQELFSRSVPFARVDGNMQQHERADAIRNFTNDPKTKVLLLSMRAGAAGLNLMAANYCFLMDAPMNSAIEEQAIDRIHRIGQTRPVTVKRLIIQGTVEERILSNRRSIAADGPSLPTQLDGTSSLLHEEALLKRPKKKRRVEEEENEFQGQSMQRLERLAALFGCSLNARLENA</sequence>
<dbReference type="GO" id="GO:0008094">
    <property type="term" value="F:ATP-dependent activity, acting on DNA"/>
    <property type="evidence" value="ECO:0007669"/>
    <property type="project" value="TreeGrafter"/>
</dbReference>
<dbReference type="InterPro" id="IPR017907">
    <property type="entry name" value="Znf_RING_CS"/>
</dbReference>
<dbReference type="InterPro" id="IPR001841">
    <property type="entry name" value="Znf_RING"/>
</dbReference>
<feature type="domain" description="PHD-type" evidence="11">
    <location>
        <begin position="409"/>
        <end position="460"/>
    </location>
</feature>
<dbReference type="Gene3D" id="3.40.50.300">
    <property type="entry name" value="P-loop containing nucleotide triphosphate hydrolases"/>
    <property type="match status" value="1"/>
</dbReference>
<dbReference type="GO" id="GO:0008270">
    <property type="term" value="F:zinc ion binding"/>
    <property type="evidence" value="ECO:0007669"/>
    <property type="project" value="UniProtKB-KW"/>
</dbReference>
<evidence type="ECO:0000256" key="10">
    <source>
        <dbReference type="SAM" id="MobiDB-lite"/>
    </source>
</evidence>
<keyword evidence="16" id="KW-1185">Reference proteome</keyword>
<accession>A0AAD3H6K4</accession>
<dbReference type="Gene3D" id="3.30.40.10">
    <property type="entry name" value="Zinc/RING finger domain, C3HC4 (zinc finger)"/>
    <property type="match status" value="2"/>
</dbReference>
<feature type="region of interest" description="Disordered" evidence="10">
    <location>
        <begin position="221"/>
        <end position="256"/>
    </location>
</feature>
<dbReference type="InterPro" id="IPR049730">
    <property type="entry name" value="SNF2/RAD54-like_C"/>
</dbReference>
<dbReference type="PROSITE" id="PS51192">
    <property type="entry name" value="HELICASE_ATP_BIND_1"/>
    <property type="match status" value="1"/>
</dbReference>
<dbReference type="PROSITE" id="PS50089">
    <property type="entry name" value="ZF_RING_2"/>
    <property type="match status" value="1"/>
</dbReference>
<evidence type="ECO:0000256" key="2">
    <source>
        <dbReference type="ARBA" id="ARBA00022741"/>
    </source>
</evidence>
<proteinExistence type="predicted"/>
<keyword evidence="2" id="KW-0547">Nucleotide-binding</keyword>
<dbReference type="PROSITE" id="PS00518">
    <property type="entry name" value="ZF_RING_1"/>
    <property type="match status" value="1"/>
</dbReference>
<dbReference type="InterPro" id="IPR014001">
    <property type="entry name" value="Helicase_ATP-bd"/>
</dbReference>
<dbReference type="InterPro" id="IPR050628">
    <property type="entry name" value="SNF2_RAD54_helicase_TF"/>
</dbReference>
<dbReference type="PROSITE" id="PS51194">
    <property type="entry name" value="HELICASE_CTER"/>
    <property type="match status" value="1"/>
</dbReference>
<keyword evidence="3 8" id="KW-0863">Zinc-finger</keyword>
<dbReference type="Gene3D" id="3.40.50.10810">
    <property type="entry name" value="Tandem AAA-ATPase domain"/>
    <property type="match status" value="1"/>
</dbReference>
<evidence type="ECO:0000256" key="3">
    <source>
        <dbReference type="ARBA" id="ARBA00022771"/>
    </source>
</evidence>
<keyword evidence="6" id="KW-0862">Zinc</keyword>
<keyword evidence="7" id="KW-0067">ATP-binding</keyword>
<evidence type="ECO:0000256" key="5">
    <source>
        <dbReference type="ARBA" id="ARBA00022806"/>
    </source>
</evidence>
<dbReference type="Pfam" id="PF00271">
    <property type="entry name" value="Helicase_C"/>
    <property type="match status" value="1"/>
</dbReference>
<dbReference type="InterPro" id="IPR027417">
    <property type="entry name" value="P-loop_NTPase"/>
</dbReference>
<feature type="compositionally biased region" description="Polar residues" evidence="10">
    <location>
        <begin position="221"/>
        <end position="239"/>
    </location>
</feature>
<evidence type="ECO:0000259" key="12">
    <source>
        <dbReference type="PROSITE" id="PS50089"/>
    </source>
</evidence>
<dbReference type="SUPFAM" id="SSF52540">
    <property type="entry name" value="P-loop containing nucleoside triphosphate hydrolases"/>
    <property type="match status" value="2"/>
</dbReference>
<dbReference type="EMBL" id="BLLK01000045">
    <property type="protein sequence ID" value="GFH52502.1"/>
    <property type="molecule type" value="Genomic_DNA"/>
</dbReference>
<dbReference type="InterPro" id="IPR013083">
    <property type="entry name" value="Znf_RING/FYVE/PHD"/>
</dbReference>
<evidence type="ECO:0000313" key="16">
    <source>
        <dbReference type="Proteomes" id="UP001054902"/>
    </source>
</evidence>
<dbReference type="SUPFAM" id="SSF57903">
    <property type="entry name" value="FYVE/PHD zinc finger"/>
    <property type="match status" value="1"/>
</dbReference>
<dbReference type="InterPro" id="IPR019787">
    <property type="entry name" value="Znf_PHD-finger"/>
</dbReference>
<evidence type="ECO:0000256" key="6">
    <source>
        <dbReference type="ARBA" id="ARBA00022833"/>
    </source>
</evidence>
<keyword evidence="1" id="KW-0479">Metal-binding</keyword>